<dbReference type="SMART" id="SM00248">
    <property type="entry name" value="ANK"/>
    <property type="match status" value="5"/>
</dbReference>
<comment type="caution">
    <text evidence="2">The sequence shown here is derived from an EMBL/GenBank/DDBJ whole genome shotgun (WGS) entry which is preliminary data.</text>
</comment>
<name>A0A9N9H1Z9_9GLOM</name>
<keyword evidence="1" id="KW-0040">ANK repeat</keyword>
<evidence type="ECO:0000313" key="3">
    <source>
        <dbReference type="Proteomes" id="UP000789342"/>
    </source>
</evidence>
<dbReference type="PANTHER" id="PTHR46224">
    <property type="entry name" value="ANKYRIN REPEAT FAMILY PROTEIN"/>
    <property type="match status" value="1"/>
</dbReference>
<sequence>LKNFIHQYHQNYIAYPTLELKTEKLINKINKQYNLQLSPIPNTPDTIAIKGWQTEIESYILNTKKSFQTNMPNKTHVSNPSAFFCQTDVNELGPFTERLDTDLSSGSNSNSSTNIKSEKLGRTCKETLKTLKKTRSKNEPCDAHSHIIVGDLEGLEWHLKNGSSINEEKLVEYALRFLEPAKIIQALEVIKSYGMNLKRAHIKMETLAFCNENFTQDTGVIIKILSWLFQNGYDINEEHYYNNNASYTHPACWIIGLRHEFPETYIYELLLMSLEQGLQLNKPYSLFPNILFYFIVEDFPVSFLELILKYDINYETKNKDGHDALAFAATKGKMQAVKCLLEHGFDPNTPINFYCPNILFYYIRERASISFLELIISNDVNLQAKNGEGFDALVFAANNRYIDATKCLLTHGMNPNSFLSPHCPNVLFYYIKYAPVSFLSVVLKCDINLEKTNNEGLNALAFAVKSKNFEAMKYLLEHSLVFREEQYLKQAITFTKWLSNERSYLK</sequence>
<dbReference type="PROSITE" id="PS50088">
    <property type="entry name" value="ANK_REPEAT"/>
    <property type="match status" value="1"/>
</dbReference>
<proteinExistence type="predicted"/>
<feature type="non-terminal residue" evidence="2">
    <location>
        <position position="1"/>
    </location>
</feature>
<gene>
    <name evidence="2" type="ORF">AMORRO_LOCUS9532</name>
</gene>
<dbReference type="EMBL" id="CAJVPV010009431">
    <property type="protein sequence ID" value="CAG8641452.1"/>
    <property type="molecule type" value="Genomic_DNA"/>
</dbReference>
<dbReference type="InterPro" id="IPR036770">
    <property type="entry name" value="Ankyrin_rpt-contain_sf"/>
</dbReference>
<feature type="non-terminal residue" evidence="2">
    <location>
        <position position="506"/>
    </location>
</feature>
<dbReference type="SUPFAM" id="SSF48403">
    <property type="entry name" value="Ankyrin repeat"/>
    <property type="match status" value="1"/>
</dbReference>
<accession>A0A9N9H1Z9</accession>
<dbReference type="PROSITE" id="PS50297">
    <property type="entry name" value="ANK_REP_REGION"/>
    <property type="match status" value="1"/>
</dbReference>
<dbReference type="InterPro" id="IPR002110">
    <property type="entry name" value="Ankyrin_rpt"/>
</dbReference>
<evidence type="ECO:0000313" key="2">
    <source>
        <dbReference type="EMBL" id="CAG8641452.1"/>
    </source>
</evidence>
<protein>
    <submittedName>
        <fullName evidence="2">12947_t:CDS:1</fullName>
    </submittedName>
</protein>
<dbReference type="Pfam" id="PF12796">
    <property type="entry name" value="Ank_2"/>
    <property type="match status" value="1"/>
</dbReference>
<dbReference type="AlphaFoldDB" id="A0A9N9H1Z9"/>
<dbReference type="Gene3D" id="1.25.40.20">
    <property type="entry name" value="Ankyrin repeat-containing domain"/>
    <property type="match status" value="1"/>
</dbReference>
<dbReference type="OrthoDB" id="194358at2759"/>
<dbReference type="Proteomes" id="UP000789342">
    <property type="component" value="Unassembled WGS sequence"/>
</dbReference>
<evidence type="ECO:0000256" key="1">
    <source>
        <dbReference type="PROSITE-ProRule" id="PRU00023"/>
    </source>
</evidence>
<organism evidence="2 3">
    <name type="scientific">Acaulospora morrowiae</name>
    <dbReference type="NCBI Taxonomy" id="94023"/>
    <lineage>
        <taxon>Eukaryota</taxon>
        <taxon>Fungi</taxon>
        <taxon>Fungi incertae sedis</taxon>
        <taxon>Mucoromycota</taxon>
        <taxon>Glomeromycotina</taxon>
        <taxon>Glomeromycetes</taxon>
        <taxon>Diversisporales</taxon>
        <taxon>Acaulosporaceae</taxon>
        <taxon>Acaulospora</taxon>
    </lineage>
</organism>
<dbReference type="InterPro" id="IPR051616">
    <property type="entry name" value="Cul2-RING_E3_ligase_SR"/>
</dbReference>
<reference evidence="2" key="1">
    <citation type="submission" date="2021-06" db="EMBL/GenBank/DDBJ databases">
        <authorList>
            <person name="Kallberg Y."/>
            <person name="Tangrot J."/>
            <person name="Rosling A."/>
        </authorList>
    </citation>
    <scope>NUCLEOTIDE SEQUENCE</scope>
    <source>
        <strain evidence="2">CL551</strain>
    </source>
</reference>
<keyword evidence="3" id="KW-1185">Reference proteome</keyword>
<feature type="repeat" description="ANK" evidence="1">
    <location>
        <begin position="320"/>
        <end position="352"/>
    </location>
</feature>